<name>A0A6G1BQ60_9ORYZ</name>
<accession>A0A6G1BQ60</accession>
<sequence length="67" mass="7490">MMVRDDIANTKLPMILSTGTRSRTRWRNQHCCRQAGCLAGSLMPSTRTPSMLALPAEARETWNLGEV</sequence>
<dbReference type="Proteomes" id="UP000479710">
    <property type="component" value="Unassembled WGS sequence"/>
</dbReference>
<proteinExistence type="predicted"/>
<reference evidence="1 2" key="1">
    <citation type="submission" date="2019-11" db="EMBL/GenBank/DDBJ databases">
        <title>Whole genome sequence of Oryza granulata.</title>
        <authorList>
            <person name="Li W."/>
        </authorList>
    </citation>
    <scope>NUCLEOTIDE SEQUENCE [LARGE SCALE GENOMIC DNA]</scope>
    <source>
        <strain evidence="2">cv. Menghai</strain>
        <tissue evidence="1">Leaf</tissue>
    </source>
</reference>
<organism evidence="1 2">
    <name type="scientific">Oryza meyeriana var. granulata</name>
    <dbReference type="NCBI Taxonomy" id="110450"/>
    <lineage>
        <taxon>Eukaryota</taxon>
        <taxon>Viridiplantae</taxon>
        <taxon>Streptophyta</taxon>
        <taxon>Embryophyta</taxon>
        <taxon>Tracheophyta</taxon>
        <taxon>Spermatophyta</taxon>
        <taxon>Magnoliopsida</taxon>
        <taxon>Liliopsida</taxon>
        <taxon>Poales</taxon>
        <taxon>Poaceae</taxon>
        <taxon>BOP clade</taxon>
        <taxon>Oryzoideae</taxon>
        <taxon>Oryzeae</taxon>
        <taxon>Oryzinae</taxon>
        <taxon>Oryza</taxon>
        <taxon>Oryza meyeriana</taxon>
    </lineage>
</organism>
<dbReference type="EMBL" id="SPHZ02000012">
    <property type="protein sequence ID" value="KAF0889907.1"/>
    <property type="molecule type" value="Genomic_DNA"/>
</dbReference>
<protein>
    <submittedName>
        <fullName evidence="1">Uncharacterized protein</fullName>
    </submittedName>
</protein>
<evidence type="ECO:0000313" key="2">
    <source>
        <dbReference type="Proteomes" id="UP000479710"/>
    </source>
</evidence>
<comment type="caution">
    <text evidence="1">The sequence shown here is derived from an EMBL/GenBank/DDBJ whole genome shotgun (WGS) entry which is preliminary data.</text>
</comment>
<evidence type="ECO:0000313" key="1">
    <source>
        <dbReference type="EMBL" id="KAF0889907.1"/>
    </source>
</evidence>
<keyword evidence="2" id="KW-1185">Reference proteome</keyword>
<dbReference type="AlphaFoldDB" id="A0A6G1BQ60"/>
<gene>
    <name evidence="1" type="ORF">E2562_033875</name>
</gene>